<dbReference type="EMBL" id="KV453849">
    <property type="protein sequence ID" value="ODV86642.1"/>
    <property type="molecule type" value="Genomic_DNA"/>
</dbReference>
<sequence>SIEYMNQTIILEPKNYKHSLKLKFQILTSFLSLFILGLIDQSIGSIMQYLLADYQINRIQISYLFLFQFIGYIISSFANNQLSLKFGIAGVYSYALLMNGIYCFLFSLRSPFVILILTSIFNGFGVGSLDCSLNLYIGNLNYSNQILGMMHSFYGLGCFVSPVFVIYLIHQGMLWNYYFLIIGSLITINFILVLILFKNETPAKFQYVMSSMNDGDDDEDTSVLNILKNKSVQFFATSLFLYIGSELSLGVWLFNYILKIKSLDEKKASYITSTYWLFMTIGRFSLAFVTGHYFEDNETYAMVIYTGLVASGCFSFMIFNQFLWIQIISICIIGYCVGPVFSTTVVISIKNLPKHLSTAGVSIICGIGATGAAVVPYIMGVISEKFGTDGGGLVYFPLVIFISFSGSFLMW</sequence>
<dbReference type="GO" id="GO:0016020">
    <property type="term" value="C:membrane"/>
    <property type="evidence" value="ECO:0007669"/>
    <property type="project" value="TreeGrafter"/>
</dbReference>
<reference evidence="10" key="1">
    <citation type="submission" date="2016-04" db="EMBL/GenBank/DDBJ databases">
        <title>Comparative genomics of biotechnologically important yeasts.</title>
        <authorList>
            <consortium name="DOE Joint Genome Institute"/>
            <person name="Riley R."/>
            <person name="Haridas S."/>
            <person name="Wolfe K.H."/>
            <person name="Lopes M.R."/>
            <person name="Hittinger C.T."/>
            <person name="Goker M."/>
            <person name="Salamov A."/>
            <person name="Wisecaver J."/>
            <person name="Long T.M."/>
            <person name="Aerts A.L."/>
            <person name="Barry K."/>
            <person name="Choi C."/>
            <person name="Clum A."/>
            <person name="Coughlan A.Y."/>
            <person name="Deshpande S."/>
            <person name="Douglass A.P."/>
            <person name="Hanson S.J."/>
            <person name="Klenk H.-P."/>
            <person name="Labutti K."/>
            <person name="Lapidus A."/>
            <person name="Lindquist E."/>
            <person name="Lipzen A."/>
            <person name="Meier-Kolthoff J.P."/>
            <person name="Ohm R.A."/>
            <person name="Otillar R.P."/>
            <person name="Pangilinan J."/>
            <person name="Peng Y."/>
            <person name="Rokas A."/>
            <person name="Rosa C.A."/>
            <person name="Scheuner C."/>
            <person name="Sibirny A.A."/>
            <person name="Slot J.C."/>
            <person name="Stielow J.B."/>
            <person name="Sun H."/>
            <person name="Kurtzman C.P."/>
            <person name="Blackwell M."/>
            <person name="Grigoriev I.V."/>
            <person name="Jeffries T.W."/>
        </authorList>
    </citation>
    <scope>NUCLEOTIDE SEQUENCE [LARGE SCALE GENOMIC DNA]</scope>
    <source>
        <strain evidence="10">NRRL YB-2248</strain>
    </source>
</reference>
<dbReference type="GO" id="GO:0022857">
    <property type="term" value="F:transmembrane transporter activity"/>
    <property type="evidence" value="ECO:0007669"/>
    <property type="project" value="InterPro"/>
</dbReference>
<comment type="subcellular location">
    <subcellularLocation>
        <location evidence="1">Endomembrane system</location>
        <topology evidence="1">Multi-pass membrane protein</topology>
    </subcellularLocation>
</comment>
<feature type="transmembrane region" description="Helical" evidence="7">
    <location>
        <begin position="392"/>
        <end position="410"/>
    </location>
</feature>
<feature type="non-terminal residue" evidence="9">
    <location>
        <position position="1"/>
    </location>
</feature>
<dbReference type="AlphaFoldDB" id="A0A1E4T4J2"/>
<dbReference type="PANTHER" id="PTHR23514:SF3">
    <property type="entry name" value="BYPASS OF STOP CODON PROTEIN 6"/>
    <property type="match status" value="1"/>
</dbReference>
<protein>
    <recommendedName>
        <fullName evidence="8">Major facilitator superfamily (MFS) profile domain-containing protein</fullName>
    </recommendedName>
</protein>
<evidence type="ECO:0000256" key="7">
    <source>
        <dbReference type="SAM" id="Phobius"/>
    </source>
</evidence>
<dbReference type="PANTHER" id="PTHR23514">
    <property type="entry name" value="BYPASS OF STOP CODON PROTEIN 6"/>
    <property type="match status" value="1"/>
</dbReference>
<dbReference type="STRING" id="983967.A0A1E4T4J2"/>
<evidence type="ECO:0000313" key="10">
    <source>
        <dbReference type="Proteomes" id="UP000094801"/>
    </source>
</evidence>
<dbReference type="GO" id="GO:0012505">
    <property type="term" value="C:endomembrane system"/>
    <property type="evidence" value="ECO:0007669"/>
    <property type="project" value="UniProtKB-SubCell"/>
</dbReference>
<keyword evidence="10" id="KW-1185">Reference proteome</keyword>
<feature type="transmembrane region" description="Helical" evidence="7">
    <location>
        <begin position="177"/>
        <end position="197"/>
    </location>
</feature>
<feature type="transmembrane region" description="Helical" evidence="7">
    <location>
        <begin position="112"/>
        <end position="137"/>
    </location>
</feature>
<evidence type="ECO:0000313" key="9">
    <source>
        <dbReference type="EMBL" id="ODV86642.1"/>
    </source>
</evidence>
<feature type="transmembrane region" description="Helical" evidence="7">
    <location>
        <begin position="234"/>
        <end position="254"/>
    </location>
</feature>
<feature type="transmembrane region" description="Helical" evidence="7">
    <location>
        <begin position="361"/>
        <end position="380"/>
    </location>
</feature>
<feature type="transmembrane region" description="Helical" evidence="7">
    <location>
        <begin position="149"/>
        <end position="170"/>
    </location>
</feature>
<feature type="non-terminal residue" evidence="9">
    <location>
        <position position="411"/>
    </location>
</feature>
<dbReference type="Gene3D" id="1.20.1250.20">
    <property type="entry name" value="MFS general substrate transporter like domains"/>
    <property type="match status" value="2"/>
</dbReference>
<feature type="transmembrane region" description="Helical" evidence="7">
    <location>
        <begin position="327"/>
        <end position="349"/>
    </location>
</feature>
<gene>
    <name evidence="9" type="ORF">CANARDRAFT_180041</name>
</gene>
<evidence type="ECO:0000256" key="1">
    <source>
        <dbReference type="ARBA" id="ARBA00004127"/>
    </source>
</evidence>
<evidence type="ECO:0000259" key="8">
    <source>
        <dbReference type="PROSITE" id="PS50850"/>
    </source>
</evidence>
<feature type="transmembrane region" description="Helical" evidence="7">
    <location>
        <begin position="275"/>
        <end position="294"/>
    </location>
</feature>
<evidence type="ECO:0000256" key="4">
    <source>
        <dbReference type="ARBA" id="ARBA00022692"/>
    </source>
</evidence>
<feature type="transmembrane region" description="Helical" evidence="7">
    <location>
        <begin position="22"/>
        <end position="39"/>
    </location>
</feature>
<organism evidence="9 10">
    <name type="scientific">[Candida] arabinofermentans NRRL YB-2248</name>
    <dbReference type="NCBI Taxonomy" id="983967"/>
    <lineage>
        <taxon>Eukaryota</taxon>
        <taxon>Fungi</taxon>
        <taxon>Dikarya</taxon>
        <taxon>Ascomycota</taxon>
        <taxon>Saccharomycotina</taxon>
        <taxon>Pichiomycetes</taxon>
        <taxon>Pichiales</taxon>
        <taxon>Pichiaceae</taxon>
        <taxon>Ogataea</taxon>
        <taxon>Ogataea/Candida clade</taxon>
    </lineage>
</organism>
<name>A0A1E4T4J2_9ASCO</name>
<feature type="transmembrane region" description="Helical" evidence="7">
    <location>
        <begin position="84"/>
        <end position="105"/>
    </location>
</feature>
<dbReference type="Proteomes" id="UP000094801">
    <property type="component" value="Unassembled WGS sequence"/>
</dbReference>
<accession>A0A1E4T4J2</accession>
<evidence type="ECO:0000256" key="5">
    <source>
        <dbReference type="ARBA" id="ARBA00022989"/>
    </source>
</evidence>
<dbReference type="OrthoDB" id="413079at2759"/>
<evidence type="ECO:0000256" key="3">
    <source>
        <dbReference type="ARBA" id="ARBA00022448"/>
    </source>
</evidence>
<feature type="transmembrane region" description="Helical" evidence="7">
    <location>
        <begin position="60"/>
        <end position="78"/>
    </location>
</feature>
<feature type="domain" description="Major facilitator superfamily (MFS) profile" evidence="8">
    <location>
        <begin position="25"/>
        <end position="411"/>
    </location>
</feature>
<dbReference type="InterPro" id="IPR036259">
    <property type="entry name" value="MFS_trans_sf"/>
</dbReference>
<dbReference type="Pfam" id="PF07690">
    <property type="entry name" value="MFS_1"/>
    <property type="match status" value="1"/>
</dbReference>
<dbReference type="SUPFAM" id="SSF103473">
    <property type="entry name" value="MFS general substrate transporter"/>
    <property type="match status" value="1"/>
</dbReference>
<dbReference type="InterPro" id="IPR011701">
    <property type="entry name" value="MFS"/>
</dbReference>
<dbReference type="InterPro" id="IPR051788">
    <property type="entry name" value="MFS_Transporter"/>
</dbReference>
<proteinExistence type="inferred from homology"/>
<keyword evidence="6 7" id="KW-0472">Membrane</keyword>
<dbReference type="PROSITE" id="PS50850">
    <property type="entry name" value="MFS"/>
    <property type="match status" value="1"/>
</dbReference>
<evidence type="ECO:0000256" key="6">
    <source>
        <dbReference type="ARBA" id="ARBA00023136"/>
    </source>
</evidence>
<evidence type="ECO:0000256" key="2">
    <source>
        <dbReference type="ARBA" id="ARBA00008335"/>
    </source>
</evidence>
<keyword evidence="3" id="KW-0813">Transport</keyword>
<keyword evidence="4 7" id="KW-0812">Transmembrane</keyword>
<dbReference type="InterPro" id="IPR020846">
    <property type="entry name" value="MFS_dom"/>
</dbReference>
<comment type="similarity">
    <text evidence="2">Belongs to the major facilitator superfamily.</text>
</comment>
<feature type="transmembrane region" description="Helical" evidence="7">
    <location>
        <begin position="300"/>
        <end position="320"/>
    </location>
</feature>
<keyword evidence="5 7" id="KW-1133">Transmembrane helix</keyword>